<dbReference type="Pfam" id="PF05721">
    <property type="entry name" value="PhyH"/>
    <property type="match status" value="1"/>
</dbReference>
<protein>
    <submittedName>
        <fullName evidence="1">Phytanoyl-CoA dioxygenase family protein</fullName>
    </submittedName>
</protein>
<reference evidence="1 2" key="1">
    <citation type="submission" date="2019-07" db="EMBL/GenBank/DDBJ databases">
        <authorList>
            <person name="Kim J."/>
        </authorList>
    </citation>
    <scope>NUCLEOTIDE SEQUENCE [LARGE SCALE GENOMIC DNA]</scope>
    <source>
        <strain evidence="1 2">JC52</strain>
    </source>
</reference>
<dbReference type="OrthoDB" id="2573519at2"/>
<accession>A0A559K6P1</accession>
<dbReference type="Gene3D" id="2.60.120.620">
    <property type="entry name" value="q2cbj1_9rhob like domain"/>
    <property type="match status" value="1"/>
</dbReference>
<dbReference type="EMBL" id="VNJI01000031">
    <property type="protein sequence ID" value="TVY07799.1"/>
    <property type="molecule type" value="Genomic_DNA"/>
</dbReference>
<dbReference type="Proteomes" id="UP000317036">
    <property type="component" value="Unassembled WGS sequence"/>
</dbReference>
<dbReference type="AlphaFoldDB" id="A0A559K6P1"/>
<comment type="caution">
    <text evidence="1">The sequence shown here is derived from an EMBL/GenBank/DDBJ whole genome shotgun (WGS) entry which is preliminary data.</text>
</comment>
<evidence type="ECO:0000313" key="2">
    <source>
        <dbReference type="Proteomes" id="UP000317036"/>
    </source>
</evidence>
<keyword evidence="1" id="KW-0560">Oxidoreductase</keyword>
<sequence length="231" mass="26423">MSQFVLTEDMVEQFYREGYFYAPGFLTKDQVDQINQENTEFANRHSEDGQWKSNAIIHFDKSRESFPQTVSFLTSKRIIECFEQILGGDVKLWMGMYAVVPPHGEGLAWHQDNMYTHILGHMLNGFIALDTITQENAGLWLAPRSHRLGRQANLNEPGKHRRAAEPDNGIPCQPMAPGDAVIFHRETLHHSKTNHTNLPRRAYAFQVASAVCRYAETGKLLTDREDLSSYK</sequence>
<dbReference type="InterPro" id="IPR008775">
    <property type="entry name" value="Phytyl_CoA_dOase-like"/>
</dbReference>
<dbReference type="RefSeq" id="WP_144850881.1">
    <property type="nucleotide sequence ID" value="NZ_VNJI01000031.1"/>
</dbReference>
<dbReference type="PANTHER" id="PTHR20883:SF46">
    <property type="entry name" value="PHYTANOYL-COA HYDROXYLASE"/>
    <property type="match status" value="1"/>
</dbReference>
<dbReference type="GO" id="GO:0016706">
    <property type="term" value="F:2-oxoglutarate-dependent dioxygenase activity"/>
    <property type="evidence" value="ECO:0007669"/>
    <property type="project" value="UniProtKB-ARBA"/>
</dbReference>
<dbReference type="PANTHER" id="PTHR20883">
    <property type="entry name" value="PHYTANOYL-COA DIOXYGENASE DOMAIN CONTAINING 1"/>
    <property type="match status" value="1"/>
</dbReference>
<evidence type="ECO:0000313" key="1">
    <source>
        <dbReference type="EMBL" id="TVY07799.1"/>
    </source>
</evidence>
<gene>
    <name evidence="1" type="ORF">FPZ49_21810</name>
</gene>
<keyword evidence="1" id="KW-0223">Dioxygenase</keyword>
<keyword evidence="2" id="KW-1185">Reference proteome</keyword>
<name>A0A559K6P1_9BACL</name>
<proteinExistence type="predicted"/>
<organism evidence="1 2">
    <name type="scientific">Paenibacillus cremeus</name>
    <dbReference type="NCBI Taxonomy" id="2163881"/>
    <lineage>
        <taxon>Bacteria</taxon>
        <taxon>Bacillati</taxon>
        <taxon>Bacillota</taxon>
        <taxon>Bacilli</taxon>
        <taxon>Bacillales</taxon>
        <taxon>Paenibacillaceae</taxon>
        <taxon>Paenibacillus</taxon>
    </lineage>
</organism>
<dbReference type="GO" id="GO:0005506">
    <property type="term" value="F:iron ion binding"/>
    <property type="evidence" value="ECO:0007669"/>
    <property type="project" value="UniProtKB-ARBA"/>
</dbReference>
<dbReference type="SUPFAM" id="SSF51197">
    <property type="entry name" value="Clavaminate synthase-like"/>
    <property type="match status" value="1"/>
</dbReference>